<keyword evidence="3" id="KW-1185">Reference proteome</keyword>
<evidence type="ECO:0000256" key="1">
    <source>
        <dbReference type="SAM" id="MobiDB-lite"/>
    </source>
</evidence>
<comment type="caution">
    <text evidence="2">The sequence shown here is derived from an EMBL/GenBank/DDBJ whole genome shotgun (WGS) entry which is preliminary data.</text>
</comment>
<dbReference type="AlphaFoldDB" id="A0A919IUU3"/>
<proteinExistence type="predicted"/>
<evidence type="ECO:0000313" key="3">
    <source>
        <dbReference type="Proteomes" id="UP000598174"/>
    </source>
</evidence>
<feature type="compositionally biased region" description="Basic and acidic residues" evidence="1">
    <location>
        <begin position="16"/>
        <end position="27"/>
    </location>
</feature>
<evidence type="ECO:0000313" key="2">
    <source>
        <dbReference type="EMBL" id="GIE08227.1"/>
    </source>
</evidence>
<organism evidence="2 3">
    <name type="scientific">Paractinoplanes ferrugineus</name>
    <dbReference type="NCBI Taxonomy" id="113564"/>
    <lineage>
        <taxon>Bacteria</taxon>
        <taxon>Bacillati</taxon>
        <taxon>Actinomycetota</taxon>
        <taxon>Actinomycetes</taxon>
        <taxon>Micromonosporales</taxon>
        <taxon>Micromonosporaceae</taxon>
        <taxon>Paractinoplanes</taxon>
    </lineage>
</organism>
<feature type="region of interest" description="Disordered" evidence="1">
    <location>
        <begin position="1"/>
        <end position="75"/>
    </location>
</feature>
<gene>
    <name evidence="2" type="ORF">Afe05nite_00670</name>
</gene>
<dbReference type="EMBL" id="BOMM01000001">
    <property type="protein sequence ID" value="GIE08227.1"/>
    <property type="molecule type" value="Genomic_DNA"/>
</dbReference>
<feature type="compositionally biased region" description="Basic and acidic residues" evidence="1">
    <location>
        <begin position="43"/>
        <end position="58"/>
    </location>
</feature>
<dbReference type="Proteomes" id="UP000598174">
    <property type="component" value="Unassembled WGS sequence"/>
</dbReference>
<accession>A0A919IUU3</accession>
<sequence>MISSLDSPTENAGHYDGNRDRNHRLPDPRATMCRMSLVSPKSHAAEEEGRVGRQDSHNKPARQGTPEPLHAGRKR</sequence>
<protein>
    <submittedName>
        <fullName evidence="2">Uncharacterized protein</fullName>
    </submittedName>
</protein>
<feature type="compositionally biased region" description="Polar residues" evidence="1">
    <location>
        <begin position="1"/>
        <end position="10"/>
    </location>
</feature>
<name>A0A919IUU3_9ACTN</name>
<reference evidence="2" key="1">
    <citation type="submission" date="2021-01" db="EMBL/GenBank/DDBJ databases">
        <title>Whole genome shotgun sequence of Actinoplanes ferrugineus NBRC 15555.</title>
        <authorList>
            <person name="Komaki H."/>
            <person name="Tamura T."/>
        </authorList>
    </citation>
    <scope>NUCLEOTIDE SEQUENCE</scope>
    <source>
        <strain evidence="2">NBRC 15555</strain>
    </source>
</reference>